<evidence type="ECO:0000256" key="1">
    <source>
        <dbReference type="SAM" id="MobiDB-lite"/>
    </source>
</evidence>
<keyword evidence="2" id="KW-1133">Transmembrane helix</keyword>
<dbReference type="Proteomes" id="UP000030669">
    <property type="component" value="Unassembled WGS sequence"/>
</dbReference>
<feature type="compositionally biased region" description="Basic and acidic residues" evidence="1">
    <location>
        <begin position="154"/>
        <end position="171"/>
    </location>
</feature>
<evidence type="ECO:0000313" key="3">
    <source>
        <dbReference type="EMBL" id="EPQ61213.1"/>
    </source>
</evidence>
<dbReference type="EMBL" id="KB469296">
    <property type="protein sequence ID" value="EPQ61213.1"/>
    <property type="molecule type" value="Genomic_DNA"/>
</dbReference>
<feature type="transmembrane region" description="Helical" evidence="2">
    <location>
        <begin position="6"/>
        <end position="26"/>
    </location>
</feature>
<dbReference type="GeneID" id="19301160"/>
<keyword evidence="2" id="KW-0472">Membrane</keyword>
<feature type="transmembrane region" description="Helical" evidence="2">
    <location>
        <begin position="46"/>
        <end position="63"/>
    </location>
</feature>
<name>S7QNW1_GLOTA</name>
<keyword evidence="4" id="KW-1185">Reference proteome</keyword>
<keyword evidence="2" id="KW-0812">Transmembrane</keyword>
<dbReference type="RefSeq" id="XP_007861433.1">
    <property type="nucleotide sequence ID" value="XM_007863242.1"/>
</dbReference>
<sequence>MNIVYYVTTFITNLLMTGLVSLRIWWVVRKMRREAGVMYGSKYLRVVHILIESGALYAALLLISMSSSGNTLGDVASVLLVMSTGLVPTLIVILVALGRSAEYTTSGGSDTVVLTMGMQFAEAPHSAAEEQNIELRALHLRPTATTLNSDAEEEHVPAGDTREKKSDLVPV</sequence>
<reference evidence="3 4" key="1">
    <citation type="journal article" date="2012" name="Science">
        <title>The Paleozoic origin of enzymatic lignin decomposition reconstructed from 31 fungal genomes.</title>
        <authorList>
            <person name="Floudas D."/>
            <person name="Binder M."/>
            <person name="Riley R."/>
            <person name="Barry K."/>
            <person name="Blanchette R.A."/>
            <person name="Henrissat B."/>
            <person name="Martinez A.T."/>
            <person name="Otillar R."/>
            <person name="Spatafora J.W."/>
            <person name="Yadav J.S."/>
            <person name="Aerts A."/>
            <person name="Benoit I."/>
            <person name="Boyd A."/>
            <person name="Carlson A."/>
            <person name="Copeland A."/>
            <person name="Coutinho P.M."/>
            <person name="de Vries R.P."/>
            <person name="Ferreira P."/>
            <person name="Findley K."/>
            <person name="Foster B."/>
            <person name="Gaskell J."/>
            <person name="Glotzer D."/>
            <person name="Gorecki P."/>
            <person name="Heitman J."/>
            <person name="Hesse C."/>
            <person name="Hori C."/>
            <person name="Igarashi K."/>
            <person name="Jurgens J.A."/>
            <person name="Kallen N."/>
            <person name="Kersten P."/>
            <person name="Kohler A."/>
            <person name="Kuees U."/>
            <person name="Kumar T.K.A."/>
            <person name="Kuo A."/>
            <person name="LaButti K."/>
            <person name="Larrondo L.F."/>
            <person name="Lindquist E."/>
            <person name="Ling A."/>
            <person name="Lombard V."/>
            <person name="Lucas S."/>
            <person name="Lundell T."/>
            <person name="Martin R."/>
            <person name="McLaughlin D.J."/>
            <person name="Morgenstern I."/>
            <person name="Morin E."/>
            <person name="Murat C."/>
            <person name="Nagy L.G."/>
            <person name="Nolan M."/>
            <person name="Ohm R.A."/>
            <person name="Patyshakuliyeva A."/>
            <person name="Rokas A."/>
            <person name="Ruiz-Duenas F.J."/>
            <person name="Sabat G."/>
            <person name="Salamov A."/>
            <person name="Samejima M."/>
            <person name="Schmutz J."/>
            <person name="Slot J.C."/>
            <person name="St John F."/>
            <person name="Stenlid J."/>
            <person name="Sun H."/>
            <person name="Sun S."/>
            <person name="Syed K."/>
            <person name="Tsang A."/>
            <person name="Wiebenga A."/>
            <person name="Young D."/>
            <person name="Pisabarro A."/>
            <person name="Eastwood D.C."/>
            <person name="Martin F."/>
            <person name="Cullen D."/>
            <person name="Grigoriev I.V."/>
            <person name="Hibbett D.S."/>
        </authorList>
    </citation>
    <scope>NUCLEOTIDE SEQUENCE [LARGE SCALE GENOMIC DNA]</scope>
    <source>
        <strain evidence="3 4">ATCC 11539</strain>
    </source>
</reference>
<feature type="region of interest" description="Disordered" evidence="1">
    <location>
        <begin position="144"/>
        <end position="171"/>
    </location>
</feature>
<dbReference type="OMA" id="HEVDGRY"/>
<proteinExistence type="predicted"/>
<accession>S7QNW1</accession>
<evidence type="ECO:0000256" key="2">
    <source>
        <dbReference type="SAM" id="Phobius"/>
    </source>
</evidence>
<dbReference type="AlphaFoldDB" id="S7QNW1"/>
<dbReference type="KEGG" id="gtr:GLOTRDRAFT_124943"/>
<evidence type="ECO:0000313" key="4">
    <source>
        <dbReference type="Proteomes" id="UP000030669"/>
    </source>
</evidence>
<gene>
    <name evidence="3" type="ORF">GLOTRDRAFT_124943</name>
</gene>
<organism evidence="3 4">
    <name type="scientific">Gloeophyllum trabeum (strain ATCC 11539 / FP-39264 / Madison 617)</name>
    <name type="common">Brown rot fungus</name>
    <dbReference type="NCBI Taxonomy" id="670483"/>
    <lineage>
        <taxon>Eukaryota</taxon>
        <taxon>Fungi</taxon>
        <taxon>Dikarya</taxon>
        <taxon>Basidiomycota</taxon>
        <taxon>Agaricomycotina</taxon>
        <taxon>Agaricomycetes</taxon>
        <taxon>Gloeophyllales</taxon>
        <taxon>Gloeophyllaceae</taxon>
        <taxon>Gloeophyllum</taxon>
    </lineage>
</organism>
<protein>
    <submittedName>
        <fullName evidence="3">Uncharacterized protein</fullName>
    </submittedName>
</protein>
<dbReference type="OrthoDB" id="3265563at2759"/>
<feature type="transmembrane region" description="Helical" evidence="2">
    <location>
        <begin position="75"/>
        <end position="97"/>
    </location>
</feature>
<dbReference type="HOGENOM" id="CLU_1563023_0_0_1"/>